<gene>
    <name evidence="7" type="ORF">SAMN06297358_1066</name>
</gene>
<protein>
    <submittedName>
        <fullName evidence="7">Radical SAM superfamily enzyme YgiQ, UPF0313 family</fullName>
    </submittedName>
</protein>
<reference evidence="8" key="1">
    <citation type="submission" date="2017-09" db="EMBL/GenBank/DDBJ databases">
        <authorList>
            <person name="Varghese N."/>
            <person name="Submissions S."/>
        </authorList>
    </citation>
    <scope>NUCLEOTIDE SEQUENCE [LARGE SCALE GENOMIC DNA]</scope>
    <source>
        <strain evidence="8">CGMCC 1.12803</strain>
    </source>
</reference>
<dbReference type="SMART" id="SM00729">
    <property type="entry name" value="Elp3"/>
    <property type="match status" value="1"/>
</dbReference>
<keyword evidence="8" id="KW-1185">Reference proteome</keyword>
<dbReference type="InterPro" id="IPR007197">
    <property type="entry name" value="rSAM"/>
</dbReference>
<evidence type="ECO:0000256" key="1">
    <source>
        <dbReference type="ARBA" id="ARBA00001966"/>
    </source>
</evidence>
<keyword evidence="2" id="KW-0949">S-adenosyl-L-methionine</keyword>
<organism evidence="7 8">
    <name type="scientific">Pedobacter xixiisoli</name>
    <dbReference type="NCBI Taxonomy" id="1476464"/>
    <lineage>
        <taxon>Bacteria</taxon>
        <taxon>Pseudomonadati</taxon>
        <taxon>Bacteroidota</taxon>
        <taxon>Sphingobacteriia</taxon>
        <taxon>Sphingobacteriales</taxon>
        <taxon>Sphingobacteriaceae</taxon>
        <taxon>Pedobacter</taxon>
    </lineage>
</organism>
<proteinExistence type="predicted"/>
<evidence type="ECO:0000256" key="3">
    <source>
        <dbReference type="ARBA" id="ARBA00022723"/>
    </source>
</evidence>
<dbReference type="OrthoDB" id="9801424at2"/>
<dbReference type="SFLD" id="SFLDG01082">
    <property type="entry name" value="B12-binding_domain_containing"/>
    <property type="match status" value="1"/>
</dbReference>
<dbReference type="AlphaFoldDB" id="A0A285ZU93"/>
<dbReference type="Gene3D" id="3.80.30.20">
    <property type="entry name" value="tm_1862 like domain"/>
    <property type="match status" value="1"/>
</dbReference>
<evidence type="ECO:0000256" key="5">
    <source>
        <dbReference type="ARBA" id="ARBA00023014"/>
    </source>
</evidence>
<keyword evidence="3" id="KW-0479">Metal-binding</keyword>
<accession>A0A285ZU93</accession>
<dbReference type="GO" id="GO:0003824">
    <property type="term" value="F:catalytic activity"/>
    <property type="evidence" value="ECO:0007669"/>
    <property type="project" value="InterPro"/>
</dbReference>
<evidence type="ECO:0000313" key="7">
    <source>
        <dbReference type="EMBL" id="SOD13214.1"/>
    </source>
</evidence>
<evidence type="ECO:0000313" key="8">
    <source>
        <dbReference type="Proteomes" id="UP000219281"/>
    </source>
</evidence>
<dbReference type="InterPro" id="IPR006638">
    <property type="entry name" value="Elp3/MiaA/NifB-like_rSAM"/>
</dbReference>
<keyword evidence="5" id="KW-0411">Iron-sulfur</keyword>
<dbReference type="EMBL" id="OCMT01000001">
    <property type="protein sequence ID" value="SOD13214.1"/>
    <property type="molecule type" value="Genomic_DNA"/>
</dbReference>
<feature type="domain" description="Radical SAM core" evidence="6">
    <location>
        <begin position="343"/>
        <end position="559"/>
    </location>
</feature>
<dbReference type="PANTHER" id="PTHR43409">
    <property type="entry name" value="ANAEROBIC MAGNESIUM-PROTOPORPHYRIN IX MONOMETHYL ESTER CYCLASE-RELATED"/>
    <property type="match status" value="1"/>
</dbReference>
<evidence type="ECO:0000259" key="6">
    <source>
        <dbReference type="PROSITE" id="PS51918"/>
    </source>
</evidence>
<dbReference type="SFLD" id="SFLDS00029">
    <property type="entry name" value="Radical_SAM"/>
    <property type="match status" value="1"/>
</dbReference>
<dbReference type="GO" id="GO:0051536">
    <property type="term" value="F:iron-sulfur cluster binding"/>
    <property type="evidence" value="ECO:0007669"/>
    <property type="project" value="UniProtKB-KW"/>
</dbReference>
<keyword evidence="4" id="KW-0408">Iron</keyword>
<dbReference type="GO" id="GO:0046872">
    <property type="term" value="F:metal ion binding"/>
    <property type="evidence" value="ECO:0007669"/>
    <property type="project" value="UniProtKB-KW"/>
</dbReference>
<dbReference type="InterPro" id="IPR058240">
    <property type="entry name" value="rSAM_sf"/>
</dbReference>
<evidence type="ECO:0000256" key="4">
    <source>
        <dbReference type="ARBA" id="ARBA00023004"/>
    </source>
</evidence>
<dbReference type="RefSeq" id="WP_097129459.1">
    <property type="nucleotide sequence ID" value="NZ_OCMT01000001.1"/>
</dbReference>
<name>A0A285ZU93_9SPHI</name>
<dbReference type="PROSITE" id="PS51918">
    <property type="entry name" value="RADICAL_SAM"/>
    <property type="match status" value="1"/>
</dbReference>
<dbReference type="SUPFAM" id="SSF102114">
    <property type="entry name" value="Radical SAM enzymes"/>
    <property type="match status" value="1"/>
</dbReference>
<dbReference type="Proteomes" id="UP000219281">
    <property type="component" value="Unassembled WGS sequence"/>
</dbReference>
<comment type="cofactor">
    <cofactor evidence="1">
        <name>[4Fe-4S] cluster</name>
        <dbReference type="ChEBI" id="CHEBI:49883"/>
    </cofactor>
</comment>
<dbReference type="InterPro" id="IPR051198">
    <property type="entry name" value="BchE-like"/>
</dbReference>
<evidence type="ECO:0000256" key="2">
    <source>
        <dbReference type="ARBA" id="ARBA00022691"/>
    </source>
</evidence>
<dbReference type="InterPro" id="IPR023404">
    <property type="entry name" value="rSAM_horseshoe"/>
</dbReference>
<sequence length="731" mass="83470">MQSELFVITPPFTQLNTPYPATAYIKGFLNTKSISSTQADLGIEVILALFSKKGLTHLFNQAELKNEIFSFNVQRILALKAEYLKTIDAVISFLQGKNPTLALQICQEDFLPEASRFSQLEELDWAFGAMGTQDKAKHLATLYLEDISDFIVECIDPNFGFSRYAERLGRSANSFDELYEALNQTPTYIDAILIDILKAWIEKVQPKLFLISVPFPGNLYAAFRCAQFVKQNYPHIKISMGGGFPNTELRSLSDKRVFEFFDYITLDDGELPIELLYNAIVKGGEFNLYKRTFLLENGEVTYRNDALRSDYKQADVGTPDYSDLLLDSYISVIEIVNPMHRMWSDGRWNKLTMAHGCYWGKCTFCDISLDYIKVYEPVAAKQIVDRIEDLVEKTGQNGFHFVDEAAPPALMREVALEILRRKITVTWWTNIRFEKSFTGDLCLLLKASGCIAVSGGLEVASDRLLKLIDKGVTVEQVAKVTRNFTEAGIMVHAYLMYGYPTQTVQETIDSLEMVRQLFEAGVLQSGFWHQFAMTAHSPVGLYPEKFGVVKETEEIGTFANNDINYIDKTGIDHNKFSYGLKKSLFNFMHGICFDYKLQDWFDFKIPRTTIAPNFIDIALNSNENFNVKPTAKIVWLGGKPSVETFTKSKKGNTWEMINLHFHNKRETFSIQTNKAEGEWLVGILNRISAANDKTLTFQEIKADFENEIEHFELFWYSKPIHTLREYGLLVL</sequence>
<dbReference type="Pfam" id="PF04055">
    <property type="entry name" value="Radical_SAM"/>
    <property type="match status" value="1"/>
</dbReference>